<feature type="transmembrane region" description="Helical" evidence="1">
    <location>
        <begin position="7"/>
        <end position="23"/>
    </location>
</feature>
<dbReference type="AlphaFoldDB" id="A0A9P8RG18"/>
<accession>A0A9P8RG18</accession>
<keyword evidence="3" id="KW-1185">Reference proteome</keyword>
<sequence length="124" mass="13607">MLSNLPFFLHILIETPAAFSFIFKPETQLPAVTDASRLILRQYGGLLLASNFVCLVTLFTESRDIRGLLGASLGFYHLWPSYRAFARLTRKVSGDVHGQAALGGPMVHLGVHLIAFLSFACVSL</sequence>
<comment type="caution">
    <text evidence="2">The sequence shown here is derived from an EMBL/GenBank/DDBJ whole genome shotgun (WGS) entry which is preliminary data.</text>
</comment>
<keyword evidence="1" id="KW-0472">Membrane</keyword>
<feature type="non-terminal residue" evidence="2">
    <location>
        <position position="124"/>
    </location>
</feature>
<dbReference type="OrthoDB" id="2590756at2759"/>
<dbReference type="RefSeq" id="XP_045951678.1">
    <property type="nucleotide sequence ID" value="XM_046104295.1"/>
</dbReference>
<dbReference type="GeneID" id="70133186"/>
<keyword evidence="1" id="KW-0812">Transmembrane</keyword>
<evidence type="ECO:0000313" key="2">
    <source>
        <dbReference type="EMBL" id="KAH6645164.1"/>
    </source>
</evidence>
<gene>
    <name evidence="2" type="ORF">BKA67DRAFT_587088</name>
</gene>
<organism evidence="2 3">
    <name type="scientific">Truncatella angustata</name>
    <dbReference type="NCBI Taxonomy" id="152316"/>
    <lineage>
        <taxon>Eukaryota</taxon>
        <taxon>Fungi</taxon>
        <taxon>Dikarya</taxon>
        <taxon>Ascomycota</taxon>
        <taxon>Pezizomycotina</taxon>
        <taxon>Sordariomycetes</taxon>
        <taxon>Xylariomycetidae</taxon>
        <taxon>Amphisphaeriales</taxon>
        <taxon>Sporocadaceae</taxon>
        <taxon>Truncatella</taxon>
    </lineage>
</organism>
<feature type="transmembrane region" description="Helical" evidence="1">
    <location>
        <begin position="43"/>
        <end position="60"/>
    </location>
</feature>
<feature type="transmembrane region" description="Helical" evidence="1">
    <location>
        <begin position="105"/>
        <end position="122"/>
    </location>
</feature>
<feature type="transmembrane region" description="Helical" evidence="1">
    <location>
        <begin position="67"/>
        <end position="85"/>
    </location>
</feature>
<name>A0A9P8RG18_9PEZI</name>
<reference evidence="2" key="1">
    <citation type="journal article" date="2021" name="Nat. Commun.">
        <title>Genetic determinants of endophytism in the Arabidopsis root mycobiome.</title>
        <authorList>
            <person name="Mesny F."/>
            <person name="Miyauchi S."/>
            <person name="Thiergart T."/>
            <person name="Pickel B."/>
            <person name="Atanasova L."/>
            <person name="Karlsson M."/>
            <person name="Huettel B."/>
            <person name="Barry K.W."/>
            <person name="Haridas S."/>
            <person name="Chen C."/>
            <person name="Bauer D."/>
            <person name="Andreopoulos W."/>
            <person name="Pangilinan J."/>
            <person name="LaButti K."/>
            <person name="Riley R."/>
            <person name="Lipzen A."/>
            <person name="Clum A."/>
            <person name="Drula E."/>
            <person name="Henrissat B."/>
            <person name="Kohler A."/>
            <person name="Grigoriev I.V."/>
            <person name="Martin F.M."/>
            <person name="Hacquard S."/>
        </authorList>
    </citation>
    <scope>NUCLEOTIDE SEQUENCE</scope>
    <source>
        <strain evidence="2">MPI-SDFR-AT-0073</strain>
    </source>
</reference>
<proteinExistence type="predicted"/>
<dbReference type="EMBL" id="JAGPXC010000012">
    <property type="protein sequence ID" value="KAH6645164.1"/>
    <property type="molecule type" value="Genomic_DNA"/>
</dbReference>
<evidence type="ECO:0000256" key="1">
    <source>
        <dbReference type="SAM" id="Phobius"/>
    </source>
</evidence>
<evidence type="ECO:0000313" key="3">
    <source>
        <dbReference type="Proteomes" id="UP000758603"/>
    </source>
</evidence>
<keyword evidence="1" id="KW-1133">Transmembrane helix</keyword>
<protein>
    <submittedName>
        <fullName evidence="2">Uncharacterized protein</fullName>
    </submittedName>
</protein>
<dbReference type="Proteomes" id="UP000758603">
    <property type="component" value="Unassembled WGS sequence"/>
</dbReference>